<comment type="caution">
    <text evidence="1">The sequence shown here is derived from an EMBL/GenBank/DDBJ whole genome shotgun (WGS) entry which is preliminary data.</text>
</comment>
<gene>
    <name evidence="1" type="ORF">CP963_06490</name>
</gene>
<sequence length="113" mass="13040">MFLADKELTFIVNGEIINLDAIPTSYFEEEWNNANEFEEIETDKDFFNYNLAVGLAISKSLGSKVFVRHQSGNIVYEAYYNGSFCGYFTVYSDYVSYHSIDNHIYTNLLKDIA</sequence>
<evidence type="ECO:0000313" key="2">
    <source>
        <dbReference type="Proteomes" id="UP000290378"/>
    </source>
</evidence>
<dbReference type="RefSeq" id="WP_129013393.1">
    <property type="nucleotide sequence ID" value="NZ_CBCSEI010000025.1"/>
</dbReference>
<dbReference type="EMBL" id="NXII01000006">
    <property type="protein sequence ID" value="RXI41743.1"/>
    <property type="molecule type" value="Genomic_DNA"/>
</dbReference>
<protein>
    <submittedName>
        <fullName evidence="1">Uncharacterized protein</fullName>
    </submittedName>
</protein>
<reference evidence="1 2" key="1">
    <citation type="submission" date="2017-09" db="EMBL/GenBank/DDBJ databases">
        <title>Genomics of the genus Arcobacter.</title>
        <authorList>
            <person name="Perez-Cataluna A."/>
            <person name="Figueras M.J."/>
            <person name="Salas-Masso N."/>
        </authorList>
    </citation>
    <scope>NUCLEOTIDE SEQUENCE [LARGE SCALE GENOMIC DNA]</scope>
    <source>
        <strain evidence="1 2">CECT 7834</strain>
    </source>
</reference>
<proteinExistence type="predicted"/>
<dbReference type="Proteomes" id="UP000290378">
    <property type="component" value="Unassembled WGS sequence"/>
</dbReference>
<accession>A0A6M8NGK8</accession>
<name>A0A6M8NGK8_9BACT</name>
<dbReference type="AlphaFoldDB" id="A0A6M8NGK8"/>
<evidence type="ECO:0000313" key="1">
    <source>
        <dbReference type="EMBL" id="RXI41743.1"/>
    </source>
</evidence>
<organism evidence="1 2">
    <name type="scientific">Arcobacter cloacae</name>
    <dbReference type="NCBI Taxonomy" id="1054034"/>
    <lineage>
        <taxon>Bacteria</taxon>
        <taxon>Pseudomonadati</taxon>
        <taxon>Campylobacterota</taxon>
        <taxon>Epsilonproteobacteria</taxon>
        <taxon>Campylobacterales</taxon>
        <taxon>Arcobacteraceae</taxon>
        <taxon>Arcobacter</taxon>
    </lineage>
</organism>
<keyword evidence="2" id="KW-1185">Reference proteome</keyword>